<protein>
    <submittedName>
        <fullName evidence="1">Uncharacterized protein</fullName>
    </submittedName>
</protein>
<evidence type="ECO:0000313" key="2">
    <source>
        <dbReference type="Proteomes" id="UP000827872"/>
    </source>
</evidence>
<keyword evidence="2" id="KW-1185">Reference proteome</keyword>
<accession>A0ACB8E4R7</accession>
<reference evidence="1" key="1">
    <citation type="submission" date="2021-08" db="EMBL/GenBank/DDBJ databases">
        <title>The first chromosome-level gecko genome reveals the dynamic sex chromosomes of Neotropical dwarf geckos (Sphaerodactylidae: Sphaerodactylus).</title>
        <authorList>
            <person name="Pinto B.J."/>
            <person name="Keating S.E."/>
            <person name="Gamble T."/>
        </authorList>
    </citation>
    <scope>NUCLEOTIDE SEQUENCE</scope>
    <source>
        <strain evidence="1">TG3544</strain>
    </source>
</reference>
<name>A0ACB8E4R7_9SAUR</name>
<comment type="caution">
    <text evidence="1">The sequence shown here is derived from an EMBL/GenBank/DDBJ whole genome shotgun (WGS) entry which is preliminary data.</text>
</comment>
<dbReference type="Proteomes" id="UP000827872">
    <property type="component" value="Linkage Group LG17"/>
</dbReference>
<proteinExistence type="predicted"/>
<evidence type="ECO:0000313" key="1">
    <source>
        <dbReference type="EMBL" id="KAH7987170.1"/>
    </source>
</evidence>
<sequence length="127" mass="13653">MESPVSTPAVLPLHLLVPVVNSDISSPCEQIMVRTRSVGVNTCDVALATEPECLGPCEPGTSVNLEGIVWQETEDGLESDLLGSLANLIILECGAAADARILFPLDVIDATWSKAWRRKRERDSALP</sequence>
<dbReference type="EMBL" id="CM037630">
    <property type="protein sequence ID" value="KAH7987170.1"/>
    <property type="molecule type" value="Genomic_DNA"/>
</dbReference>
<gene>
    <name evidence="1" type="ORF">K3G42_001182</name>
</gene>
<organism evidence="1 2">
    <name type="scientific">Sphaerodactylus townsendi</name>
    <dbReference type="NCBI Taxonomy" id="933632"/>
    <lineage>
        <taxon>Eukaryota</taxon>
        <taxon>Metazoa</taxon>
        <taxon>Chordata</taxon>
        <taxon>Craniata</taxon>
        <taxon>Vertebrata</taxon>
        <taxon>Euteleostomi</taxon>
        <taxon>Lepidosauria</taxon>
        <taxon>Squamata</taxon>
        <taxon>Bifurcata</taxon>
        <taxon>Gekkota</taxon>
        <taxon>Sphaerodactylidae</taxon>
        <taxon>Sphaerodactylus</taxon>
    </lineage>
</organism>